<keyword evidence="2" id="KW-0732">Signal</keyword>
<dbReference type="AlphaFoldDB" id="A0A7Y4GEG6"/>
<name>A0A7Y4GEG6_9VIBR</name>
<accession>A0A7Y4GEG6</accession>
<evidence type="ECO:0000256" key="2">
    <source>
        <dbReference type="ARBA" id="ARBA00022729"/>
    </source>
</evidence>
<comment type="similarity">
    <text evidence="1">Belongs to the bacterial solute-binding protein 3 family.</text>
</comment>
<comment type="caution">
    <text evidence="4">The sequence shown here is derived from an EMBL/GenBank/DDBJ whole genome shotgun (WGS) entry which is preliminary data.</text>
</comment>
<protein>
    <submittedName>
        <fullName evidence="4">Amino acid ABC transporter substrate-binding protein</fullName>
    </submittedName>
    <submittedName>
        <fullName evidence="5">Transporter substrate-binding domain-containing protein</fullName>
    </submittedName>
</protein>
<sequence length="246" mass="28320">MYRYQIGKLIFLTLSLWSGLGWAAPLRLAQDLWPPYVMNSALGSGIAHDLVTEALVSAGFEIEYSVKPWSRVLKETINGKNDVIIAIWKTEQRNKDYLFTEEYMYNQMAFISRTDTNFEYNSMNSLKGLRVALINNYAYGAGLRDYKEMIPADSIDLPNSIRLVLTDRADVLVTDEAVGRWTVKEMRIKKDRLHFSEAYLDSTPLHAAVRKDHPQAEQIVTALNLYFKHHAEQKLHDLRIKYGLTD</sequence>
<gene>
    <name evidence="5" type="ORF">F0238_07750</name>
    <name evidence="4" type="ORF">TW71_03135</name>
</gene>
<dbReference type="InterPro" id="IPR001638">
    <property type="entry name" value="Solute-binding_3/MltF_N"/>
</dbReference>
<evidence type="ECO:0000313" key="4">
    <source>
        <dbReference type="EMBL" id="KJY78034.1"/>
    </source>
</evidence>
<evidence type="ECO:0000259" key="3">
    <source>
        <dbReference type="Pfam" id="PF00497"/>
    </source>
</evidence>
<reference evidence="4" key="1">
    <citation type="journal article" date="2015" name="BMC Genomics">
        <title>Genome mining reveals unlocked bioactive potential of marine Gram-negative bacteria.</title>
        <authorList>
            <person name="Machado H."/>
            <person name="Sonnenschein E.C."/>
            <person name="Melchiorsen J."/>
            <person name="Gram L."/>
        </authorList>
    </citation>
    <scope>NUCLEOTIDE SEQUENCE</scope>
    <source>
        <strain evidence="4">S2052</strain>
    </source>
</reference>
<dbReference type="SUPFAM" id="SSF53850">
    <property type="entry name" value="Periplasmic binding protein-like II"/>
    <property type="match status" value="1"/>
</dbReference>
<dbReference type="RefSeq" id="WP_038156019.1">
    <property type="nucleotide sequence ID" value="NZ_CP063051.1"/>
</dbReference>
<feature type="domain" description="Solute-binding protein family 3/N-terminal" evidence="3">
    <location>
        <begin position="33"/>
        <end position="227"/>
    </location>
</feature>
<reference evidence="5 6" key="2">
    <citation type="submission" date="2019-09" db="EMBL/GenBank/DDBJ databases">
        <title>Draft genome sequencing and comparative genomics of hatchery-associated Vibrios.</title>
        <authorList>
            <person name="Kehlet-Delgado H."/>
            <person name="Mueller R.S."/>
        </authorList>
    </citation>
    <scope>NUCLEOTIDE SEQUENCE [LARGE SCALE GENOMIC DNA]</scope>
    <source>
        <strain evidence="5 6">09-121-3</strain>
    </source>
</reference>
<evidence type="ECO:0000256" key="1">
    <source>
        <dbReference type="ARBA" id="ARBA00010333"/>
    </source>
</evidence>
<dbReference type="Proteomes" id="UP000576645">
    <property type="component" value="Unassembled WGS sequence"/>
</dbReference>
<dbReference type="Gene3D" id="3.40.190.10">
    <property type="entry name" value="Periplasmic binding protein-like II"/>
    <property type="match status" value="2"/>
</dbReference>
<evidence type="ECO:0000313" key="6">
    <source>
        <dbReference type="Proteomes" id="UP000576645"/>
    </source>
</evidence>
<dbReference type="EMBL" id="VTXP01000004">
    <property type="protein sequence ID" value="NOJ22629.1"/>
    <property type="molecule type" value="Genomic_DNA"/>
</dbReference>
<dbReference type="Pfam" id="PF00497">
    <property type="entry name" value="SBP_bac_3"/>
    <property type="match status" value="1"/>
</dbReference>
<organism evidence="4">
    <name type="scientific">Vibrio coralliilyticus</name>
    <dbReference type="NCBI Taxonomy" id="190893"/>
    <lineage>
        <taxon>Bacteria</taxon>
        <taxon>Pseudomonadati</taxon>
        <taxon>Pseudomonadota</taxon>
        <taxon>Gammaproteobacteria</taxon>
        <taxon>Vibrionales</taxon>
        <taxon>Vibrionaceae</taxon>
        <taxon>Vibrio</taxon>
    </lineage>
</organism>
<dbReference type="PANTHER" id="PTHR35936">
    <property type="entry name" value="MEMBRANE-BOUND LYTIC MUREIN TRANSGLYCOSYLASE F"/>
    <property type="match status" value="1"/>
</dbReference>
<dbReference type="EMBL" id="JXXR01000001">
    <property type="protein sequence ID" value="KJY78034.1"/>
    <property type="molecule type" value="Genomic_DNA"/>
</dbReference>
<evidence type="ECO:0000313" key="5">
    <source>
        <dbReference type="EMBL" id="NOJ22629.1"/>
    </source>
</evidence>
<proteinExistence type="inferred from homology"/>
<dbReference type="PANTHER" id="PTHR35936:SF25">
    <property type="entry name" value="ABC TRANSPORTER SUBSTRATE-BINDING PROTEIN"/>
    <property type="match status" value="1"/>
</dbReference>